<dbReference type="OrthoDB" id="5423884at2759"/>
<evidence type="ECO:0000256" key="1">
    <source>
        <dbReference type="SAM" id="MobiDB-lite"/>
    </source>
</evidence>
<name>A0A135T165_9PEZI</name>
<proteinExistence type="predicted"/>
<evidence type="ECO:0000313" key="3">
    <source>
        <dbReference type="EMBL" id="KXH41882.1"/>
    </source>
</evidence>
<evidence type="ECO:0000256" key="2">
    <source>
        <dbReference type="SAM" id="Phobius"/>
    </source>
</evidence>
<keyword evidence="4" id="KW-1185">Reference proteome</keyword>
<keyword evidence="2" id="KW-0472">Membrane</keyword>
<keyword evidence="2" id="KW-1133">Transmembrane helix</keyword>
<evidence type="ECO:0000313" key="4">
    <source>
        <dbReference type="Proteomes" id="UP000070328"/>
    </source>
</evidence>
<reference evidence="3 4" key="1">
    <citation type="submission" date="2014-02" db="EMBL/GenBank/DDBJ databases">
        <title>The genome sequence of Colletotrichum simmondsii CBS122122.</title>
        <authorList>
            <person name="Baroncelli R."/>
            <person name="Thon M.R."/>
        </authorList>
    </citation>
    <scope>NUCLEOTIDE SEQUENCE [LARGE SCALE GENOMIC DNA]</scope>
    <source>
        <strain evidence="3 4">CBS122122</strain>
    </source>
</reference>
<feature type="region of interest" description="Disordered" evidence="1">
    <location>
        <begin position="70"/>
        <end position="186"/>
    </location>
</feature>
<keyword evidence="2" id="KW-0812">Transmembrane</keyword>
<feature type="compositionally biased region" description="Basic and acidic residues" evidence="1">
    <location>
        <begin position="176"/>
        <end position="186"/>
    </location>
</feature>
<sequence>MPLLPRQTTTNGVVVVPATYGGWSSLGAGAIVGITLGAVAGFLLVLWMVYTCLNFGRPIEASSSSVYTGTASVVSVRRQRSKSRHRHRKHRSPRARVIATEEVRVRESVSRPPAPGGPIIVEAAPPPPMQERRHSRAPPPRIVTDDEEDEVVVIEEHSPSDRRRRRHSSSRRHSHRGESRRGSRDY</sequence>
<dbReference type="AlphaFoldDB" id="A0A135T165"/>
<dbReference type="EMBL" id="JFBX01000320">
    <property type="protein sequence ID" value="KXH41882.1"/>
    <property type="molecule type" value="Genomic_DNA"/>
</dbReference>
<feature type="transmembrane region" description="Helical" evidence="2">
    <location>
        <begin position="26"/>
        <end position="50"/>
    </location>
</feature>
<accession>A0A135T165</accession>
<feature type="compositionally biased region" description="Basic residues" evidence="1">
    <location>
        <begin position="77"/>
        <end position="94"/>
    </location>
</feature>
<feature type="compositionally biased region" description="Basic residues" evidence="1">
    <location>
        <begin position="162"/>
        <end position="175"/>
    </location>
</feature>
<protein>
    <submittedName>
        <fullName evidence="3">Uncharacterized protein</fullName>
    </submittedName>
</protein>
<gene>
    <name evidence="3" type="ORF">CSIM01_02718</name>
</gene>
<dbReference type="Proteomes" id="UP000070328">
    <property type="component" value="Unassembled WGS sequence"/>
</dbReference>
<organism evidence="3 4">
    <name type="scientific">Colletotrichum simmondsii</name>
    <dbReference type="NCBI Taxonomy" id="703756"/>
    <lineage>
        <taxon>Eukaryota</taxon>
        <taxon>Fungi</taxon>
        <taxon>Dikarya</taxon>
        <taxon>Ascomycota</taxon>
        <taxon>Pezizomycotina</taxon>
        <taxon>Sordariomycetes</taxon>
        <taxon>Hypocreomycetidae</taxon>
        <taxon>Glomerellales</taxon>
        <taxon>Glomerellaceae</taxon>
        <taxon>Colletotrichum</taxon>
        <taxon>Colletotrichum acutatum species complex</taxon>
    </lineage>
</organism>
<feature type="compositionally biased region" description="Basic and acidic residues" evidence="1">
    <location>
        <begin position="99"/>
        <end position="109"/>
    </location>
</feature>
<comment type="caution">
    <text evidence="3">The sequence shown here is derived from an EMBL/GenBank/DDBJ whole genome shotgun (WGS) entry which is preliminary data.</text>
</comment>